<keyword evidence="3" id="KW-1185">Reference proteome</keyword>
<comment type="caution">
    <text evidence="2">The sequence shown here is derived from an EMBL/GenBank/DDBJ whole genome shotgun (WGS) entry which is preliminary data.</text>
</comment>
<gene>
    <name evidence="2" type="ORF">ACFPT7_23175</name>
</gene>
<accession>A0ABW1EPM4</accession>
<dbReference type="RefSeq" id="WP_263342549.1">
    <property type="nucleotide sequence ID" value="NZ_JAGSYH010000013.1"/>
</dbReference>
<evidence type="ECO:0000313" key="2">
    <source>
        <dbReference type="EMBL" id="MFC5865227.1"/>
    </source>
</evidence>
<name>A0ABW1EPM4_9BACT</name>
<feature type="domain" description="CHAD" evidence="1">
    <location>
        <begin position="1"/>
        <end position="256"/>
    </location>
</feature>
<dbReference type="InterPro" id="IPR007899">
    <property type="entry name" value="CHAD_dom"/>
</dbReference>
<protein>
    <submittedName>
        <fullName evidence="2">CHAD domain-containing protein</fullName>
    </submittedName>
</protein>
<dbReference type="PANTHER" id="PTHR39339">
    <property type="entry name" value="SLR1444 PROTEIN"/>
    <property type="match status" value="1"/>
</dbReference>
<organism evidence="2 3">
    <name type="scientific">Acidicapsa dinghuensis</name>
    <dbReference type="NCBI Taxonomy" id="2218256"/>
    <lineage>
        <taxon>Bacteria</taxon>
        <taxon>Pseudomonadati</taxon>
        <taxon>Acidobacteriota</taxon>
        <taxon>Terriglobia</taxon>
        <taxon>Terriglobales</taxon>
        <taxon>Acidobacteriaceae</taxon>
        <taxon>Acidicapsa</taxon>
    </lineage>
</organism>
<evidence type="ECO:0000313" key="3">
    <source>
        <dbReference type="Proteomes" id="UP001596091"/>
    </source>
</evidence>
<dbReference type="SMART" id="SM00880">
    <property type="entry name" value="CHAD"/>
    <property type="match status" value="1"/>
</dbReference>
<dbReference type="PANTHER" id="PTHR39339:SF1">
    <property type="entry name" value="CHAD DOMAIN-CONTAINING PROTEIN"/>
    <property type="match status" value="1"/>
</dbReference>
<dbReference type="InterPro" id="IPR038186">
    <property type="entry name" value="CHAD_dom_sf"/>
</dbReference>
<dbReference type="EMBL" id="JBHSPH010000017">
    <property type="protein sequence ID" value="MFC5865227.1"/>
    <property type="molecule type" value="Genomic_DNA"/>
</dbReference>
<evidence type="ECO:0000259" key="1">
    <source>
        <dbReference type="PROSITE" id="PS51708"/>
    </source>
</evidence>
<dbReference type="Pfam" id="PF05235">
    <property type="entry name" value="CHAD"/>
    <property type="match status" value="1"/>
</dbReference>
<proteinExistence type="predicted"/>
<dbReference type="PROSITE" id="PS51708">
    <property type="entry name" value="CHAD"/>
    <property type="match status" value="1"/>
</dbReference>
<sequence>MQSLLTHWPKKPSADDVHSLRTTSRRLEALTKFLRLQGKTKAYKTWRSAHILRKSAGKARDLDVLTKLVETLRKRRRNVSCGRLMDSIQELRPAAVAALNDKVHKHQDRLVRRLTWQRHQILEAGTDDSLNQYAADWERTLHKQVSKLASVEKVEQANAHQFRIRAKKLRDMLALCDDARKDTLRKLGSVKDLLGEWHDWQELEKLATEVLRSPSDRVFKGQLQRLTNDKLKAALGSANQLCGLDREDLFGRNAGGQTHV</sequence>
<dbReference type="Gene3D" id="1.40.20.10">
    <property type="entry name" value="CHAD domain"/>
    <property type="match status" value="1"/>
</dbReference>
<reference evidence="3" key="1">
    <citation type="journal article" date="2019" name="Int. J. Syst. Evol. Microbiol.">
        <title>The Global Catalogue of Microorganisms (GCM) 10K type strain sequencing project: providing services to taxonomists for standard genome sequencing and annotation.</title>
        <authorList>
            <consortium name="The Broad Institute Genomics Platform"/>
            <consortium name="The Broad Institute Genome Sequencing Center for Infectious Disease"/>
            <person name="Wu L."/>
            <person name="Ma J."/>
        </authorList>
    </citation>
    <scope>NUCLEOTIDE SEQUENCE [LARGE SCALE GENOMIC DNA]</scope>
    <source>
        <strain evidence="3">JCM 4087</strain>
    </source>
</reference>
<dbReference type="Proteomes" id="UP001596091">
    <property type="component" value="Unassembled WGS sequence"/>
</dbReference>